<dbReference type="KEGG" id="uli:ETAA1_53890"/>
<sequence>MRDPARIDRMLDLLRDYWFRYPDMRLAQLVVGLVRPSEPCPQVFYAEDDRVEAALLAALGDVPAVSGGG</sequence>
<dbReference type="RefSeq" id="WP_145243619.1">
    <property type="nucleotide sequence ID" value="NZ_CP036273.1"/>
</dbReference>
<organism evidence="1 2">
    <name type="scientific">Urbifossiella limnaea</name>
    <dbReference type="NCBI Taxonomy" id="2528023"/>
    <lineage>
        <taxon>Bacteria</taxon>
        <taxon>Pseudomonadati</taxon>
        <taxon>Planctomycetota</taxon>
        <taxon>Planctomycetia</taxon>
        <taxon>Gemmatales</taxon>
        <taxon>Gemmataceae</taxon>
        <taxon>Urbifossiella</taxon>
    </lineage>
</organism>
<dbReference type="Proteomes" id="UP000319576">
    <property type="component" value="Chromosome"/>
</dbReference>
<keyword evidence="2" id="KW-1185">Reference proteome</keyword>
<accession>A0A517Y0V1</accession>
<gene>
    <name evidence="1" type="ORF">ETAA1_53890</name>
</gene>
<proteinExistence type="predicted"/>
<name>A0A517Y0V1_9BACT</name>
<dbReference type="OrthoDB" id="5197970at2"/>
<evidence type="ECO:0000313" key="2">
    <source>
        <dbReference type="Proteomes" id="UP000319576"/>
    </source>
</evidence>
<protein>
    <recommendedName>
        <fullName evidence="3">DUF1040 family protein</fullName>
    </recommendedName>
</protein>
<dbReference type="EMBL" id="CP036273">
    <property type="protein sequence ID" value="QDU23389.1"/>
    <property type="molecule type" value="Genomic_DNA"/>
</dbReference>
<dbReference type="AlphaFoldDB" id="A0A517Y0V1"/>
<evidence type="ECO:0000313" key="1">
    <source>
        <dbReference type="EMBL" id="QDU23389.1"/>
    </source>
</evidence>
<evidence type="ECO:0008006" key="3">
    <source>
        <dbReference type="Google" id="ProtNLM"/>
    </source>
</evidence>
<reference evidence="1 2" key="1">
    <citation type="submission" date="2019-02" db="EMBL/GenBank/DDBJ databases">
        <title>Deep-cultivation of Planctomycetes and their phenomic and genomic characterization uncovers novel biology.</title>
        <authorList>
            <person name="Wiegand S."/>
            <person name="Jogler M."/>
            <person name="Boedeker C."/>
            <person name="Pinto D."/>
            <person name="Vollmers J."/>
            <person name="Rivas-Marin E."/>
            <person name="Kohn T."/>
            <person name="Peeters S.H."/>
            <person name="Heuer A."/>
            <person name="Rast P."/>
            <person name="Oberbeckmann S."/>
            <person name="Bunk B."/>
            <person name="Jeske O."/>
            <person name="Meyerdierks A."/>
            <person name="Storesund J.E."/>
            <person name="Kallscheuer N."/>
            <person name="Luecker S."/>
            <person name="Lage O.M."/>
            <person name="Pohl T."/>
            <person name="Merkel B.J."/>
            <person name="Hornburger P."/>
            <person name="Mueller R.-W."/>
            <person name="Bruemmer F."/>
            <person name="Labrenz M."/>
            <person name="Spormann A.M."/>
            <person name="Op den Camp H."/>
            <person name="Overmann J."/>
            <person name="Amann R."/>
            <person name="Jetten M.S.M."/>
            <person name="Mascher T."/>
            <person name="Medema M.H."/>
            <person name="Devos D.P."/>
            <person name="Kaster A.-K."/>
            <person name="Ovreas L."/>
            <person name="Rohde M."/>
            <person name="Galperin M.Y."/>
            <person name="Jogler C."/>
        </authorList>
    </citation>
    <scope>NUCLEOTIDE SEQUENCE [LARGE SCALE GENOMIC DNA]</scope>
    <source>
        <strain evidence="1 2">ETA_A1</strain>
    </source>
</reference>